<name>A0ABS2LKC1_9CELL</name>
<dbReference type="EMBL" id="JAFBBO010000001">
    <property type="protein sequence ID" value="MBM7480802.1"/>
    <property type="molecule type" value="Genomic_DNA"/>
</dbReference>
<evidence type="ECO:0000313" key="2">
    <source>
        <dbReference type="Proteomes" id="UP000698059"/>
    </source>
</evidence>
<comment type="caution">
    <text evidence="1">The sequence shown here is derived from an EMBL/GenBank/DDBJ whole genome shotgun (WGS) entry which is preliminary data.</text>
</comment>
<protein>
    <submittedName>
        <fullName evidence="1">Uncharacterized protein</fullName>
    </submittedName>
</protein>
<keyword evidence="2" id="KW-1185">Reference proteome</keyword>
<sequence>MVPHDSGEVPTTPELFYVHGGATRHLRVCPHLQVTDADRILAAHGEVPERLPVCQWSQAEIDGVGRTYHPSFDAALEAFGAPVENRPRMREIAAGETYDRIWTPNSMTYVALGSGAAGVAVAWFLKGIVYTGAGPEELAVARSTSRATAGTADEPRGLPCPSCFMVLPNSGLCGCGE</sequence>
<organism evidence="1 2">
    <name type="scientific">Oerskovia jenensis</name>
    <dbReference type="NCBI Taxonomy" id="162169"/>
    <lineage>
        <taxon>Bacteria</taxon>
        <taxon>Bacillati</taxon>
        <taxon>Actinomycetota</taxon>
        <taxon>Actinomycetes</taxon>
        <taxon>Micrococcales</taxon>
        <taxon>Cellulomonadaceae</taxon>
        <taxon>Oerskovia</taxon>
    </lineage>
</organism>
<dbReference type="RefSeq" id="WP_205308508.1">
    <property type="nucleotide sequence ID" value="NZ_BAAAVF010000001.1"/>
</dbReference>
<gene>
    <name evidence="1" type="ORF">JOD49_003722</name>
</gene>
<reference evidence="1 2" key="1">
    <citation type="submission" date="2021-01" db="EMBL/GenBank/DDBJ databases">
        <title>Sequencing the genomes of 1000 actinobacteria strains.</title>
        <authorList>
            <person name="Klenk H.-P."/>
        </authorList>
    </citation>
    <scope>NUCLEOTIDE SEQUENCE [LARGE SCALE GENOMIC DNA]</scope>
    <source>
        <strain evidence="1 2">DSM 46000</strain>
    </source>
</reference>
<accession>A0ABS2LKC1</accession>
<proteinExistence type="predicted"/>
<dbReference type="Proteomes" id="UP000698059">
    <property type="component" value="Unassembled WGS sequence"/>
</dbReference>
<evidence type="ECO:0000313" key="1">
    <source>
        <dbReference type="EMBL" id="MBM7480802.1"/>
    </source>
</evidence>